<name>A0A4Z0D4L4_9FIRM</name>
<evidence type="ECO:0000259" key="4">
    <source>
        <dbReference type="Pfam" id="PF00669"/>
    </source>
</evidence>
<dbReference type="RefSeq" id="WP_135271222.1">
    <property type="nucleotide sequence ID" value="NZ_SRIB01000008.1"/>
</dbReference>
<comment type="caution">
    <text evidence="6">The sequence shown here is derived from an EMBL/GenBank/DDBJ whole genome shotgun (WGS) entry which is preliminary data.</text>
</comment>
<dbReference type="SUPFAM" id="SSF64518">
    <property type="entry name" value="Phase 1 flagellin"/>
    <property type="match status" value="1"/>
</dbReference>
<accession>A0A4Z0D4L4</accession>
<dbReference type="PANTHER" id="PTHR42792:SF1">
    <property type="entry name" value="FLAGELLAR HOOK-ASSOCIATED PROTEIN 3"/>
    <property type="match status" value="1"/>
</dbReference>
<dbReference type="NCBIfam" id="TIGR02550">
    <property type="entry name" value="flagell_flgL"/>
    <property type="match status" value="1"/>
</dbReference>
<keyword evidence="3" id="KW-0975">Bacterial flagellum</keyword>
<feature type="domain" description="Flagellin C-terminal" evidence="5">
    <location>
        <begin position="212"/>
        <end position="292"/>
    </location>
</feature>
<organism evidence="6 7">
    <name type="scientific">Soehngenia longivitae</name>
    <dbReference type="NCBI Taxonomy" id="2562294"/>
    <lineage>
        <taxon>Bacteria</taxon>
        <taxon>Bacillati</taxon>
        <taxon>Bacillota</taxon>
        <taxon>Tissierellia</taxon>
        <taxon>Tissierellales</taxon>
        <taxon>Tissierellaceae</taxon>
        <taxon>Soehngenia</taxon>
    </lineage>
</organism>
<keyword evidence="6" id="KW-0282">Flagellum</keyword>
<protein>
    <submittedName>
        <fullName evidence="6">Flagellar hook-associated protein 3</fullName>
    </submittedName>
</protein>
<dbReference type="Pfam" id="PF00700">
    <property type="entry name" value="Flagellin_C"/>
    <property type="match status" value="1"/>
</dbReference>
<dbReference type="OrthoDB" id="9758307at2"/>
<dbReference type="Proteomes" id="UP000298381">
    <property type="component" value="Unassembled WGS sequence"/>
</dbReference>
<dbReference type="InterPro" id="IPR013384">
    <property type="entry name" value="Flagell_FlgL"/>
</dbReference>
<keyword evidence="6" id="KW-0969">Cilium</keyword>
<evidence type="ECO:0000256" key="1">
    <source>
        <dbReference type="ARBA" id="ARBA00004365"/>
    </source>
</evidence>
<evidence type="ECO:0000259" key="5">
    <source>
        <dbReference type="Pfam" id="PF00700"/>
    </source>
</evidence>
<dbReference type="InterPro" id="IPR001029">
    <property type="entry name" value="Flagellin_N"/>
</dbReference>
<dbReference type="GO" id="GO:0009424">
    <property type="term" value="C:bacterial-type flagellum hook"/>
    <property type="evidence" value="ECO:0007669"/>
    <property type="project" value="InterPro"/>
</dbReference>
<dbReference type="Pfam" id="PF00669">
    <property type="entry name" value="Flagellin_N"/>
    <property type="match status" value="1"/>
</dbReference>
<proteinExistence type="inferred from homology"/>
<evidence type="ECO:0000313" key="7">
    <source>
        <dbReference type="Proteomes" id="UP000298381"/>
    </source>
</evidence>
<evidence type="ECO:0000256" key="3">
    <source>
        <dbReference type="ARBA" id="ARBA00023143"/>
    </source>
</evidence>
<dbReference type="PANTHER" id="PTHR42792">
    <property type="entry name" value="FLAGELLIN"/>
    <property type="match status" value="1"/>
</dbReference>
<reference evidence="6 7" key="1">
    <citation type="submission" date="2019-03" db="EMBL/GenBank/DDBJ databases">
        <title>Draft genome sequence data and analysis of a Fermenting Bacterium, Soehngenia longevitae strain 1933PT, isolated from petroleum reservoir in Azerbaijan.</title>
        <authorList>
            <person name="Grouzdev D.S."/>
            <person name="Bidzhieva S.K."/>
            <person name="Sokolova D.S."/>
            <person name="Tourova T.P."/>
            <person name="Poltaraus A.B."/>
            <person name="Nazina T.N."/>
        </authorList>
    </citation>
    <scope>NUCLEOTIDE SEQUENCE [LARGE SCALE GENOMIC DNA]</scope>
    <source>
        <strain evidence="6 7">1933P</strain>
    </source>
</reference>
<keyword evidence="7" id="KW-1185">Reference proteome</keyword>
<dbReference type="GO" id="GO:0005198">
    <property type="term" value="F:structural molecule activity"/>
    <property type="evidence" value="ECO:0007669"/>
    <property type="project" value="InterPro"/>
</dbReference>
<gene>
    <name evidence="6" type="primary">flgL</name>
    <name evidence="6" type="ORF">E4100_06490</name>
</gene>
<comment type="similarity">
    <text evidence="2">Belongs to the bacterial flagellin family.</text>
</comment>
<comment type="subcellular location">
    <subcellularLocation>
        <location evidence="1">Bacterial flagellum</location>
    </subcellularLocation>
</comment>
<evidence type="ECO:0000256" key="2">
    <source>
        <dbReference type="ARBA" id="ARBA00005709"/>
    </source>
</evidence>
<dbReference type="InterPro" id="IPR046358">
    <property type="entry name" value="Flagellin_C"/>
</dbReference>
<dbReference type="EMBL" id="SRIB01000008">
    <property type="protein sequence ID" value="TFZ39906.1"/>
    <property type="molecule type" value="Genomic_DNA"/>
</dbReference>
<dbReference type="GO" id="GO:0071973">
    <property type="term" value="P:bacterial-type flagellum-dependent cell motility"/>
    <property type="evidence" value="ECO:0007669"/>
    <property type="project" value="InterPro"/>
</dbReference>
<dbReference type="InterPro" id="IPR001492">
    <property type="entry name" value="Flagellin"/>
</dbReference>
<evidence type="ECO:0000313" key="6">
    <source>
        <dbReference type="EMBL" id="TFZ39906.1"/>
    </source>
</evidence>
<dbReference type="Gene3D" id="1.20.1330.10">
    <property type="entry name" value="f41 fragment of flagellin, N-terminal domain"/>
    <property type="match status" value="1"/>
</dbReference>
<sequence length="293" mass="32400">MRITNSTLTTNYLRNLNRNLASMQKLQNQLSSGKVVTRPSEDPLLVSKIMDLRNTISTNEQYNKTITDTIGWVDTQDGALHGAISTVQKIRELVIYGANGPLSNDDRNAIAEEVNVKVGELADVLNTNFDGRYIFSGTKTTDKPFTPDLVYQGNNNNINREISTGVEVELAVNGDEFTRQDGQPLSDLLKDIITALEDGDSDALSGKLLGDLDKHLDNILSFRSKIGAISNRLEAAKERNEAENLNLKNLLSQREDIDLAQKYTEANTLNSVYLASLSIGAKILQPSLLDYLR</sequence>
<feature type="domain" description="Flagellin N-terminal" evidence="4">
    <location>
        <begin position="6"/>
        <end position="140"/>
    </location>
</feature>
<dbReference type="AlphaFoldDB" id="A0A4Z0D4L4"/>
<keyword evidence="6" id="KW-0966">Cell projection</keyword>